<proteinExistence type="predicted"/>
<comment type="caution">
    <text evidence="4">The sequence shown here is derived from an EMBL/GenBank/DDBJ whole genome shotgun (WGS) entry which is preliminary data.</text>
</comment>
<dbReference type="Proteomes" id="UP000266441">
    <property type="component" value="Unassembled WGS sequence"/>
</dbReference>
<dbReference type="GO" id="GO:0016989">
    <property type="term" value="F:sigma factor antagonist activity"/>
    <property type="evidence" value="ECO:0007669"/>
    <property type="project" value="TreeGrafter"/>
</dbReference>
<accession>A0A399CV81</accession>
<feature type="domain" description="FecR protein" evidence="2">
    <location>
        <begin position="136"/>
        <end position="226"/>
    </location>
</feature>
<evidence type="ECO:0000259" key="3">
    <source>
        <dbReference type="Pfam" id="PF16344"/>
    </source>
</evidence>
<evidence type="ECO:0000313" key="4">
    <source>
        <dbReference type="EMBL" id="RIH63704.1"/>
    </source>
</evidence>
<evidence type="ECO:0000256" key="1">
    <source>
        <dbReference type="SAM" id="Phobius"/>
    </source>
</evidence>
<keyword evidence="1" id="KW-0472">Membrane</keyword>
<protein>
    <submittedName>
        <fullName evidence="4">DUF4974 domain-containing protein</fullName>
    </submittedName>
</protein>
<dbReference type="Pfam" id="PF04773">
    <property type="entry name" value="FecR"/>
    <property type="match status" value="1"/>
</dbReference>
<dbReference type="Gene3D" id="2.60.120.1440">
    <property type="match status" value="1"/>
</dbReference>
<dbReference type="InterPro" id="IPR032508">
    <property type="entry name" value="FecR_C"/>
</dbReference>
<feature type="transmembrane region" description="Helical" evidence="1">
    <location>
        <begin position="98"/>
        <end position="119"/>
    </location>
</feature>
<keyword evidence="1" id="KW-0812">Transmembrane</keyword>
<name>A0A399CV81_9BACT</name>
<dbReference type="PANTHER" id="PTHR30273">
    <property type="entry name" value="PERIPLASMIC SIGNAL SENSOR AND SIGMA FACTOR ACTIVATOR FECR-RELATED"/>
    <property type="match status" value="1"/>
</dbReference>
<evidence type="ECO:0000259" key="2">
    <source>
        <dbReference type="Pfam" id="PF04773"/>
    </source>
</evidence>
<keyword evidence="5" id="KW-1185">Reference proteome</keyword>
<dbReference type="PIRSF" id="PIRSF018266">
    <property type="entry name" value="FecR"/>
    <property type="match status" value="1"/>
</dbReference>
<sequence length="346" mass="39666">MKTKKSIENPDWELIAKFMSNEASSAEKEEVEQWAAQSEQNCKELEKTEVLLNKTDWFFRLKNYDTDTAWQQVREKSYSVQSSYSKNNNPKRIFSPALLRYAAAVLIALLLGATGYYFGFKNQIREVYSEIISAEKQVVNEYVLPDGSVVTLNSNSKLEFPKKFKKNVREVTISGEAFFDVKSDPEKPFIIHAGNAEVKVLGTSFNVCAYPEAETVEVVVEAGTVEVICLQKKKLEENRKLLLNAGEKGTLLNYSRKIEKTLNADPNYLAWKTRNLVFDQTPLNEVIQYLNKTYHTDIQFKGKNIEQLVLTAQFEKKSVDFILNVIQLTFDLELTRENETYILSEG</sequence>
<dbReference type="InterPro" id="IPR012373">
    <property type="entry name" value="Ferrdict_sens_TM"/>
</dbReference>
<dbReference type="PANTHER" id="PTHR30273:SF2">
    <property type="entry name" value="PROTEIN FECR"/>
    <property type="match status" value="1"/>
</dbReference>
<dbReference type="Pfam" id="PF16344">
    <property type="entry name" value="FecR_C"/>
    <property type="match status" value="1"/>
</dbReference>
<dbReference type="RefSeq" id="WP_119351347.1">
    <property type="nucleotide sequence ID" value="NZ_QWET01000017.1"/>
</dbReference>
<dbReference type="InterPro" id="IPR006860">
    <property type="entry name" value="FecR"/>
</dbReference>
<evidence type="ECO:0000313" key="5">
    <source>
        <dbReference type="Proteomes" id="UP000266441"/>
    </source>
</evidence>
<dbReference type="OrthoDB" id="676789at2"/>
<reference evidence="4 5" key="1">
    <citation type="journal article" date="2015" name="Int. J. Syst. Evol. Microbiol.">
        <title>Mariniphaga sediminis sp. nov., isolated from coastal sediment.</title>
        <authorList>
            <person name="Wang F.Q."/>
            <person name="Shen Q.Y."/>
            <person name="Chen G.J."/>
            <person name="Du Z.J."/>
        </authorList>
    </citation>
    <scope>NUCLEOTIDE SEQUENCE [LARGE SCALE GENOMIC DNA]</scope>
    <source>
        <strain evidence="4 5">SY21</strain>
    </source>
</reference>
<keyword evidence="1" id="KW-1133">Transmembrane helix</keyword>
<organism evidence="4 5">
    <name type="scientific">Mariniphaga sediminis</name>
    <dbReference type="NCBI Taxonomy" id="1628158"/>
    <lineage>
        <taxon>Bacteria</taxon>
        <taxon>Pseudomonadati</taxon>
        <taxon>Bacteroidota</taxon>
        <taxon>Bacteroidia</taxon>
        <taxon>Marinilabiliales</taxon>
        <taxon>Prolixibacteraceae</taxon>
        <taxon>Mariniphaga</taxon>
    </lineage>
</organism>
<gene>
    <name evidence="4" type="ORF">D1164_18295</name>
</gene>
<dbReference type="Gene3D" id="3.55.50.30">
    <property type="match status" value="1"/>
</dbReference>
<dbReference type="AlphaFoldDB" id="A0A399CV81"/>
<feature type="domain" description="Protein FecR C-terminal" evidence="3">
    <location>
        <begin position="276"/>
        <end position="342"/>
    </location>
</feature>
<dbReference type="EMBL" id="QWET01000017">
    <property type="protein sequence ID" value="RIH63704.1"/>
    <property type="molecule type" value="Genomic_DNA"/>
</dbReference>